<dbReference type="AlphaFoldDB" id="A0A543INX0"/>
<accession>A0A543INX0</accession>
<proteinExistence type="predicted"/>
<dbReference type="EMBL" id="VFPO01000001">
    <property type="protein sequence ID" value="TQM72249.1"/>
    <property type="molecule type" value="Genomic_DNA"/>
</dbReference>
<sequence>MLCISMGHPVQNPYGGFLLRGREISGLLETGDGGGS</sequence>
<evidence type="ECO:0000313" key="2">
    <source>
        <dbReference type="Proteomes" id="UP000316706"/>
    </source>
</evidence>
<protein>
    <submittedName>
        <fullName evidence="1">Uncharacterized protein</fullName>
    </submittedName>
</protein>
<dbReference type="Proteomes" id="UP000316706">
    <property type="component" value="Unassembled WGS sequence"/>
</dbReference>
<comment type="caution">
    <text evidence="1">The sequence shown here is derived from an EMBL/GenBank/DDBJ whole genome shotgun (WGS) entry which is preliminary data.</text>
</comment>
<name>A0A543INX0_9ACTN</name>
<reference evidence="1 2" key="1">
    <citation type="submission" date="2019-06" db="EMBL/GenBank/DDBJ databases">
        <title>Sequencing the genomes of 1000 actinobacteria strains.</title>
        <authorList>
            <person name="Klenk H.-P."/>
        </authorList>
    </citation>
    <scope>NUCLEOTIDE SEQUENCE [LARGE SCALE GENOMIC DNA]</scope>
    <source>
        <strain evidence="1 2">DSM 45043</strain>
    </source>
</reference>
<keyword evidence="2" id="KW-1185">Reference proteome</keyword>
<evidence type="ECO:0000313" key="1">
    <source>
        <dbReference type="EMBL" id="TQM72249.1"/>
    </source>
</evidence>
<organism evidence="1 2">
    <name type="scientific">Actinomadura hallensis</name>
    <dbReference type="NCBI Taxonomy" id="337895"/>
    <lineage>
        <taxon>Bacteria</taxon>
        <taxon>Bacillati</taxon>
        <taxon>Actinomycetota</taxon>
        <taxon>Actinomycetes</taxon>
        <taxon>Streptosporangiales</taxon>
        <taxon>Thermomonosporaceae</taxon>
        <taxon>Actinomadura</taxon>
    </lineage>
</organism>
<gene>
    <name evidence="1" type="ORF">FHX41_6044</name>
</gene>